<evidence type="ECO:0000313" key="3">
    <source>
        <dbReference type="EMBL" id="KAH7262222.1"/>
    </source>
</evidence>
<proteinExistence type="predicted"/>
<accession>A0A8K0S7K7</accession>
<sequence>MNQFARERSGSFAEPAGDHGIDNDTDASLPAGPKASAKRKLHIGSSRNSGLRTSPGTVMDSRASSMRPSQNPSPLNDDGNGPTFDLDSEDEDELETSAQRAERLKRERRREQAVARKAIAKEINDRAEAAEREDGESEDETPAQRAKRLARGKIRLQAVRRKKVIGRDEAAASAASFPRLYLKAGQGRSGPRDRFRAEDDVVQSDDDLASSSDDDVVMLNSGVTRGRLVHRAAIKKRLGTPEMVKWSEEVKVLEPSWLGNNNKAHIITFLKNLYDANEERFYKVVCEVKAELMMKFDAYQTVNLSAWITHEFGEDVCFSGVYWAFPNANLTEGIQIVLNWTGSRSHWAMYPCVDVNLGRLKNAGRGDMRKKFWLTADHNPRDFLNLLTGDCEISHRCDWRRCMNPSHLTVEHHNTNVNRGVCFRRAISNAEHSRIQRLCKEHDPPCLLQQAALPIPSRLLLEYEHLGHELPDTILPTQTQSDKGPIVLNSGVSLWRWDKNRRILDRHYPMPVVGQVFAVTPAPNLIYSGHNFTNAVRALPEMDG</sequence>
<dbReference type="Gene3D" id="3.90.75.10">
    <property type="entry name" value="Homing Intron 3 (I-ppo) Encoded Endonuclease, Chain A"/>
    <property type="match status" value="1"/>
</dbReference>
<dbReference type="InterPro" id="IPR044930">
    <property type="entry name" value="Homing_endonuclease_His-Me"/>
</dbReference>
<feature type="compositionally biased region" description="Basic and acidic residues" evidence="1">
    <location>
        <begin position="100"/>
        <end position="132"/>
    </location>
</feature>
<evidence type="ECO:0000259" key="2">
    <source>
        <dbReference type="Pfam" id="PF05551"/>
    </source>
</evidence>
<dbReference type="InterPro" id="IPR044925">
    <property type="entry name" value="His-Me_finger_sf"/>
</dbReference>
<dbReference type="OrthoDB" id="5103295at2759"/>
<feature type="domain" description="Zinc-binding loop region of homing endonuclease" evidence="2">
    <location>
        <begin position="391"/>
        <end position="450"/>
    </location>
</feature>
<reference evidence="3" key="1">
    <citation type="journal article" date="2021" name="Nat. Commun.">
        <title>Genetic determinants of endophytism in the Arabidopsis root mycobiome.</title>
        <authorList>
            <person name="Mesny F."/>
            <person name="Miyauchi S."/>
            <person name="Thiergart T."/>
            <person name="Pickel B."/>
            <person name="Atanasova L."/>
            <person name="Karlsson M."/>
            <person name="Huettel B."/>
            <person name="Barry K.W."/>
            <person name="Haridas S."/>
            <person name="Chen C."/>
            <person name="Bauer D."/>
            <person name="Andreopoulos W."/>
            <person name="Pangilinan J."/>
            <person name="LaButti K."/>
            <person name="Riley R."/>
            <person name="Lipzen A."/>
            <person name="Clum A."/>
            <person name="Drula E."/>
            <person name="Henrissat B."/>
            <person name="Kohler A."/>
            <person name="Grigoriev I.V."/>
            <person name="Martin F.M."/>
            <person name="Hacquard S."/>
        </authorList>
    </citation>
    <scope>NUCLEOTIDE SEQUENCE</scope>
    <source>
        <strain evidence="3">MPI-SDFR-AT-0068</strain>
    </source>
</reference>
<dbReference type="GO" id="GO:0004519">
    <property type="term" value="F:endonuclease activity"/>
    <property type="evidence" value="ECO:0007669"/>
    <property type="project" value="InterPro"/>
</dbReference>
<feature type="compositionally biased region" description="Polar residues" evidence="1">
    <location>
        <begin position="45"/>
        <end position="74"/>
    </location>
</feature>
<organism evidence="3 4">
    <name type="scientific">Fusarium tricinctum</name>
    <dbReference type="NCBI Taxonomy" id="61284"/>
    <lineage>
        <taxon>Eukaryota</taxon>
        <taxon>Fungi</taxon>
        <taxon>Dikarya</taxon>
        <taxon>Ascomycota</taxon>
        <taxon>Pezizomycotina</taxon>
        <taxon>Sordariomycetes</taxon>
        <taxon>Hypocreomycetidae</taxon>
        <taxon>Hypocreales</taxon>
        <taxon>Nectriaceae</taxon>
        <taxon>Fusarium</taxon>
        <taxon>Fusarium tricinctum species complex</taxon>
    </lineage>
</organism>
<comment type="caution">
    <text evidence="3">The sequence shown here is derived from an EMBL/GenBank/DDBJ whole genome shotgun (WGS) entry which is preliminary data.</text>
</comment>
<name>A0A8K0S7K7_9HYPO</name>
<dbReference type="InterPro" id="IPR008704">
    <property type="entry name" value="Endonuclease_Zinc-binding_loop"/>
</dbReference>
<keyword evidence="4" id="KW-1185">Reference proteome</keyword>
<gene>
    <name evidence="3" type="ORF">BKA59DRAFT_17470</name>
</gene>
<dbReference type="AlphaFoldDB" id="A0A8K0S7K7"/>
<feature type="region of interest" description="Disordered" evidence="1">
    <location>
        <begin position="1"/>
        <end position="149"/>
    </location>
</feature>
<protein>
    <recommendedName>
        <fullName evidence="2">Zinc-binding loop region of homing endonuclease domain-containing protein</fullName>
    </recommendedName>
</protein>
<dbReference type="Pfam" id="PF05551">
    <property type="entry name" value="zf-His_Me_endon"/>
    <property type="match status" value="1"/>
</dbReference>
<feature type="compositionally biased region" description="Acidic residues" evidence="1">
    <location>
        <begin position="86"/>
        <end position="95"/>
    </location>
</feature>
<evidence type="ECO:0000256" key="1">
    <source>
        <dbReference type="SAM" id="MobiDB-lite"/>
    </source>
</evidence>
<dbReference type="SUPFAM" id="SSF54060">
    <property type="entry name" value="His-Me finger endonucleases"/>
    <property type="match status" value="1"/>
</dbReference>
<dbReference type="EMBL" id="JAGPXF010000001">
    <property type="protein sequence ID" value="KAH7262222.1"/>
    <property type="molecule type" value="Genomic_DNA"/>
</dbReference>
<evidence type="ECO:0000313" key="4">
    <source>
        <dbReference type="Proteomes" id="UP000813427"/>
    </source>
</evidence>
<dbReference type="Proteomes" id="UP000813427">
    <property type="component" value="Unassembled WGS sequence"/>
</dbReference>